<dbReference type="GO" id="GO:0005096">
    <property type="term" value="F:GTPase activator activity"/>
    <property type="evidence" value="ECO:0007669"/>
    <property type="project" value="UniProtKB-KW"/>
</dbReference>
<evidence type="ECO:0000313" key="6">
    <source>
        <dbReference type="Proteomes" id="UP000183376"/>
    </source>
</evidence>
<dbReference type="AlphaFoldDB" id="A0A1G9S5X1"/>
<dbReference type="EMBL" id="LT629701">
    <property type="protein sequence ID" value="SDM30792.1"/>
    <property type="molecule type" value="Genomic_DNA"/>
</dbReference>
<dbReference type="GO" id="GO:0006913">
    <property type="term" value="P:nucleocytoplasmic transport"/>
    <property type="evidence" value="ECO:0007669"/>
    <property type="project" value="TreeGrafter"/>
</dbReference>
<evidence type="ECO:0000256" key="2">
    <source>
        <dbReference type="ARBA" id="ARBA00022614"/>
    </source>
</evidence>
<dbReference type="GO" id="GO:0005829">
    <property type="term" value="C:cytosol"/>
    <property type="evidence" value="ECO:0007669"/>
    <property type="project" value="TreeGrafter"/>
</dbReference>
<accession>A0A1G9S5X1</accession>
<keyword evidence="1" id="KW-0343">GTPase activation</keyword>
<dbReference type="RefSeq" id="WP_052407553.1">
    <property type="nucleotide sequence ID" value="NZ_JOEF01000015.1"/>
</dbReference>
<dbReference type="SUPFAM" id="SSF52047">
    <property type="entry name" value="RNI-like"/>
    <property type="match status" value="1"/>
</dbReference>
<dbReference type="GO" id="GO:0031267">
    <property type="term" value="F:small GTPase binding"/>
    <property type="evidence" value="ECO:0007669"/>
    <property type="project" value="TreeGrafter"/>
</dbReference>
<dbReference type="eggNOG" id="COG5238">
    <property type="taxonomic scope" value="Bacteria"/>
</dbReference>
<proteinExistence type="predicted"/>
<dbReference type="OrthoDB" id="636045at2"/>
<keyword evidence="2" id="KW-0433">Leucine-rich repeat</keyword>
<sequence>MAARRIERLYVGGNPLGPSGAEHLARLVAAGAVDELYVSASGLGDDGANLLADALAPGRAPRRISLASKGIGPEAAAGLIAAAVPAGVELCDLGRVRAAAALSAEGNRVDEAAATTIAEALSAGPHRLRHLVLTNTGMRSREAHRLLDGALTEVSPTRFRLGKGIATSIKQRLDVLSASVPQRPEGSADVAAVRSVHRQPPPDES</sequence>
<dbReference type="PANTHER" id="PTHR24113">
    <property type="entry name" value="RAN GTPASE-ACTIVATING PROTEIN 1"/>
    <property type="match status" value="1"/>
</dbReference>
<gene>
    <name evidence="5" type="ORF">SAMN04489726_0907</name>
</gene>
<protein>
    <submittedName>
        <fullName evidence="5">Uncharacterized protein</fullName>
    </submittedName>
</protein>
<organism evidence="5 6">
    <name type="scientific">Allokutzneria albata</name>
    <name type="common">Kibdelosporangium albatum</name>
    <dbReference type="NCBI Taxonomy" id="211114"/>
    <lineage>
        <taxon>Bacteria</taxon>
        <taxon>Bacillati</taxon>
        <taxon>Actinomycetota</taxon>
        <taxon>Actinomycetes</taxon>
        <taxon>Pseudonocardiales</taxon>
        <taxon>Pseudonocardiaceae</taxon>
        <taxon>Allokutzneria</taxon>
    </lineage>
</organism>
<dbReference type="STRING" id="211114.SAMN04489726_0907"/>
<dbReference type="InterPro" id="IPR027038">
    <property type="entry name" value="RanGap"/>
</dbReference>
<dbReference type="InterPro" id="IPR032675">
    <property type="entry name" value="LRR_dom_sf"/>
</dbReference>
<keyword evidence="3" id="KW-0677">Repeat</keyword>
<dbReference type="Proteomes" id="UP000183376">
    <property type="component" value="Chromosome I"/>
</dbReference>
<evidence type="ECO:0000256" key="1">
    <source>
        <dbReference type="ARBA" id="ARBA00022468"/>
    </source>
</evidence>
<evidence type="ECO:0000256" key="4">
    <source>
        <dbReference type="SAM" id="MobiDB-lite"/>
    </source>
</evidence>
<dbReference type="Gene3D" id="3.80.10.10">
    <property type="entry name" value="Ribonuclease Inhibitor"/>
    <property type="match status" value="1"/>
</dbReference>
<feature type="region of interest" description="Disordered" evidence="4">
    <location>
        <begin position="180"/>
        <end position="205"/>
    </location>
</feature>
<evidence type="ECO:0000256" key="3">
    <source>
        <dbReference type="ARBA" id="ARBA00022737"/>
    </source>
</evidence>
<name>A0A1G9S5X1_ALLAB</name>
<dbReference type="GO" id="GO:0048471">
    <property type="term" value="C:perinuclear region of cytoplasm"/>
    <property type="evidence" value="ECO:0007669"/>
    <property type="project" value="TreeGrafter"/>
</dbReference>
<evidence type="ECO:0000313" key="5">
    <source>
        <dbReference type="EMBL" id="SDM30792.1"/>
    </source>
</evidence>
<keyword evidence="6" id="KW-1185">Reference proteome</keyword>
<dbReference type="PANTHER" id="PTHR24113:SF12">
    <property type="entry name" value="RAN GTPASE-ACTIVATING PROTEIN 1"/>
    <property type="match status" value="1"/>
</dbReference>
<reference evidence="5 6" key="1">
    <citation type="submission" date="2016-10" db="EMBL/GenBank/DDBJ databases">
        <authorList>
            <person name="de Groot N.N."/>
        </authorList>
    </citation>
    <scope>NUCLEOTIDE SEQUENCE [LARGE SCALE GENOMIC DNA]</scope>
    <source>
        <strain evidence="5 6">DSM 44149</strain>
    </source>
</reference>